<evidence type="ECO:0000313" key="5">
    <source>
        <dbReference type="Proteomes" id="UP000642938"/>
    </source>
</evidence>
<dbReference type="EMBL" id="BMHZ01000001">
    <property type="protein sequence ID" value="GGG97243.1"/>
    <property type="molecule type" value="Genomic_DNA"/>
</dbReference>
<accession>A0A7W6K9U0</accession>
<evidence type="ECO:0000313" key="3">
    <source>
        <dbReference type="EMBL" id="MBB4107757.1"/>
    </source>
</evidence>
<dbReference type="SUPFAM" id="SSF55166">
    <property type="entry name" value="Hedgehog/DD-peptidase"/>
    <property type="match status" value="1"/>
</dbReference>
<dbReference type="Proteomes" id="UP000532273">
    <property type="component" value="Unassembled WGS sequence"/>
</dbReference>
<dbReference type="InterPro" id="IPR039561">
    <property type="entry name" value="Peptidase_M15C"/>
</dbReference>
<reference evidence="2" key="4">
    <citation type="submission" date="2024-05" db="EMBL/GenBank/DDBJ databases">
        <authorList>
            <person name="Sun Q."/>
            <person name="Zhou Y."/>
        </authorList>
    </citation>
    <scope>NUCLEOTIDE SEQUENCE</scope>
    <source>
        <strain evidence="2">CGMCC 1.15287</strain>
    </source>
</reference>
<dbReference type="Pfam" id="PF13539">
    <property type="entry name" value="Peptidase_M15_4"/>
    <property type="match status" value="1"/>
</dbReference>
<dbReference type="Proteomes" id="UP000642938">
    <property type="component" value="Unassembled WGS sequence"/>
</dbReference>
<keyword evidence="3" id="KW-0378">Hydrolase</keyword>
<reference evidence="5" key="2">
    <citation type="journal article" date="2019" name="Int. J. Syst. Evol. Microbiol.">
        <title>The Global Catalogue of Microorganisms (GCM) 10K type strain sequencing project: providing services to taxonomists for standard genome sequencing and annotation.</title>
        <authorList>
            <consortium name="The Broad Institute Genomics Platform"/>
            <consortium name="The Broad Institute Genome Sequencing Center for Infectious Disease"/>
            <person name="Wu L."/>
            <person name="Ma J."/>
        </authorList>
    </citation>
    <scope>NUCLEOTIDE SEQUENCE [LARGE SCALE GENOMIC DNA]</scope>
    <source>
        <strain evidence="5">CGMCC 1.15287</strain>
    </source>
</reference>
<gene>
    <name evidence="2" type="ORF">GCM10007422_08970</name>
    <name evidence="3" type="ORF">GGQ60_001738</name>
</gene>
<evidence type="ECO:0000259" key="1">
    <source>
        <dbReference type="Pfam" id="PF13539"/>
    </source>
</evidence>
<organism evidence="3 4">
    <name type="scientific">Pedobacter zeae</name>
    <dbReference type="NCBI Taxonomy" id="1737356"/>
    <lineage>
        <taxon>Bacteria</taxon>
        <taxon>Pseudomonadati</taxon>
        <taxon>Bacteroidota</taxon>
        <taxon>Sphingobacteriia</taxon>
        <taxon>Sphingobacteriales</taxon>
        <taxon>Sphingobacteriaceae</taxon>
        <taxon>Pedobacter</taxon>
    </lineage>
</organism>
<dbReference type="EMBL" id="JACIEF010000002">
    <property type="protein sequence ID" value="MBB4107757.1"/>
    <property type="molecule type" value="Genomic_DNA"/>
</dbReference>
<dbReference type="Gene3D" id="3.30.1380.10">
    <property type="match status" value="1"/>
</dbReference>
<dbReference type="RefSeq" id="WP_183762279.1">
    <property type="nucleotide sequence ID" value="NZ_BMHZ01000001.1"/>
</dbReference>
<reference evidence="3 4" key="3">
    <citation type="submission" date="2020-08" db="EMBL/GenBank/DDBJ databases">
        <title>Genomic Encyclopedia of Type Strains, Phase IV (KMG-IV): sequencing the most valuable type-strain genomes for metagenomic binning, comparative biology and taxonomic classification.</title>
        <authorList>
            <person name="Goeker M."/>
        </authorList>
    </citation>
    <scope>NUCLEOTIDE SEQUENCE [LARGE SCALE GENOMIC DNA]</scope>
    <source>
        <strain evidence="3 4">DSM 100774</strain>
    </source>
</reference>
<evidence type="ECO:0000313" key="2">
    <source>
        <dbReference type="EMBL" id="GGG97243.1"/>
    </source>
</evidence>
<proteinExistence type="predicted"/>
<comment type="caution">
    <text evidence="3">The sequence shown here is derived from an EMBL/GenBank/DDBJ whole genome shotgun (WGS) entry which is preliminary data.</text>
</comment>
<dbReference type="GO" id="GO:0008233">
    <property type="term" value="F:peptidase activity"/>
    <property type="evidence" value="ECO:0007669"/>
    <property type="project" value="InterPro"/>
</dbReference>
<dbReference type="AlphaFoldDB" id="A0A7W6K9U0"/>
<dbReference type="EC" id="3.4.-.-" evidence="3"/>
<dbReference type="InterPro" id="IPR009045">
    <property type="entry name" value="Zn_M74/Hedgehog-like"/>
</dbReference>
<sequence length="138" mass="15260">MAILGKRSVQNLIGVHPDLVSLIKAAIVNTPFDFTVVEGVRTQARQMMLYAQGRTAKGSIVTFADGVKNKSNHQVKSDGFGHAVDLYPFIKGKVDFNDSVKLKSIADHIKKVAKELNIGITWGGDWKKPYDPPHFQLK</sequence>
<protein>
    <submittedName>
        <fullName evidence="3">Peptidoglycan L-alanyl-D-glutamate endopeptidase CwlK</fullName>
        <ecNumber evidence="3">3.4.-.-</ecNumber>
    </submittedName>
</protein>
<keyword evidence="5" id="KW-1185">Reference proteome</keyword>
<name>A0A7W6K9U0_9SPHI</name>
<dbReference type="CDD" id="cd14845">
    <property type="entry name" value="L-Ala-D-Glu_peptidase_like"/>
    <property type="match status" value="1"/>
</dbReference>
<feature type="domain" description="Peptidase M15C" evidence="1">
    <location>
        <begin position="68"/>
        <end position="137"/>
    </location>
</feature>
<evidence type="ECO:0000313" key="4">
    <source>
        <dbReference type="Proteomes" id="UP000532273"/>
    </source>
</evidence>
<reference evidence="2" key="1">
    <citation type="journal article" date="2014" name="Int. J. Syst. Evol. Microbiol.">
        <title>Complete genome of a new Firmicutes species belonging to the dominant human colonic microbiota ('Ruminococcus bicirculans') reveals two chromosomes and a selective capacity to utilize plant glucans.</title>
        <authorList>
            <consortium name="NISC Comparative Sequencing Program"/>
            <person name="Wegmann U."/>
            <person name="Louis P."/>
            <person name="Goesmann A."/>
            <person name="Henrissat B."/>
            <person name="Duncan S.H."/>
            <person name="Flint H.J."/>
        </authorList>
    </citation>
    <scope>NUCLEOTIDE SEQUENCE</scope>
    <source>
        <strain evidence="2">CGMCC 1.15287</strain>
    </source>
</reference>